<dbReference type="PROSITE" id="PS50005">
    <property type="entry name" value="TPR"/>
    <property type="match status" value="1"/>
</dbReference>
<reference evidence="4" key="1">
    <citation type="submission" date="2019-11" db="EMBL/GenBank/DDBJ databases">
        <title>Genomic insights into an expanded diversity of filamentous marine cyanobacteria reveals the extraordinary biosynthetic potential of Moorea and Okeania.</title>
        <authorList>
            <person name="Ferreira Leao T."/>
            <person name="Wang M."/>
            <person name="Moss N."/>
            <person name="Da Silva R."/>
            <person name="Sanders J."/>
            <person name="Nurk S."/>
            <person name="Gurevich A."/>
            <person name="Humphrey G."/>
            <person name="Reher R."/>
            <person name="Zhu Q."/>
            <person name="Belda-Ferre P."/>
            <person name="Glukhov E."/>
            <person name="Rex R."/>
            <person name="Dorrestein P.C."/>
            <person name="Knight R."/>
            <person name="Pevzner P."/>
            <person name="Gerwick W.H."/>
            <person name="Gerwick L."/>
        </authorList>
    </citation>
    <scope>NUCLEOTIDE SEQUENCE</scope>
    <source>
        <strain evidence="4">SIO1C4</strain>
    </source>
</reference>
<protein>
    <submittedName>
        <fullName evidence="4">Tetratricopeptide repeat protein</fullName>
    </submittedName>
</protein>
<evidence type="ECO:0000256" key="1">
    <source>
        <dbReference type="ARBA" id="ARBA00022737"/>
    </source>
</evidence>
<evidence type="ECO:0000256" key="3">
    <source>
        <dbReference type="PROSITE-ProRule" id="PRU00339"/>
    </source>
</evidence>
<proteinExistence type="predicted"/>
<dbReference type="PANTHER" id="PTHR45586:SF1">
    <property type="entry name" value="LIPOPOLYSACCHARIDE ASSEMBLY PROTEIN B"/>
    <property type="match status" value="1"/>
</dbReference>
<dbReference type="Pfam" id="PF13414">
    <property type="entry name" value="TPR_11"/>
    <property type="match status" value="1"/>
</dbReference>
<dbReference type="AlphaFoldDB" id="A0A6B3N5I5"/>
<dbReference type="InterPro" id="IPR019734">
    <property type="entry name" value="TPR_rpt"/>
</dbReference>
<evidence type="ECO:0000256" key="2">
    <source>
        <dbReference type="ARBA" id="ARBA00022803"/>
    </source>
</evidence>
<dbReference type="InterPro" id="IPR051012">
    <property type="entry name" value="CellSynth/LPSAsmb/PSIAsmb"/>
</dbReference>
<sequence length="518" mass="59087">MTTNVVRVMLPSGEETNFQLTLTGKPRRQEQKLRKLRKYVQQHPSGWKKRLELAELLYSIGEWEKAIVEYNQVLKQRPKLIEIRLQLGKILHLMGLTKQAIDIYEDTLFLCKDQGINYHINGLIGSCRSQYNVALNSIESATTLNPDNSAHWLSLGLTYLLVESPINALRAFEQVLKLSPDDVIALNYNHDALLTSGNIQAAWKSLNKTLDLAPGHIGVLERVINHRLRRRLVKAQEGKKTRQLIRKVMQLAPDSVNIQALLVYYHIFRTESAKATALLDKLIKDYLNNPLGWYYYARFMFHTGQLPEAVTAILKAHKMYRQNWGIYQALCEILPAAGKIEQLRLVVAEMLELFPERWSVWATSGQVLVEHFQEVEQGSRLSAKAIELQPQLADAWFCHGRVLTLLGKHLEAIEVLKEGWQCLPAKETCLQSLPAAGGLAENSKAIGDEVNHRHWWTVVANNAQQLTDFDPVLAYYWQGRASAALGDKTKARQAYHHTLNQHLLYPAEEEVKESLRCL</sequence>
<keyword evidence="1" id="KW-0677">Repeat</keyword>
<evidence type="ECO:0000313" key="4">
    <source>
        <dbReference type="EMBL" id="NER28399.1"/>
    </source>
</evidence>
<dbReference type="SUPFAM" id="SSF48452">
    <property type="entry name" value="TPR-like"/>
    <property type="match status" value="2"/>
</dbReference>
<dbReference type="SMART" id="SM00028">
    <property type="entry name" value="TPR"/>
    <property type="match status" value="5"/>
</dbReference>
<gene>
    <name evidence="4" type="ORF">F6J89_12380</name>
</gene>
<name>A0A6B3N5I5_9CYAN</name>
<dbReference type="EMBL" id="JAAHFQ010000208">
    <property type="protein sequence ID" value="NER28399.1"/>
    <property type="molecule type" value="Genomic_DNA"/>
</dbReference>
<accession>A0A6B3N5I5</accession>
<organism evidence="4">
    <name type="scientific">Symploca sp. SIO1C4</name>
    <dbReference type="NCBI Taxonomy" id="2607765"/>
    <lineage>
        <taxon>Bacteria</taxon>
        <taxon>Bacillati</taxon>
        <taxon>Cyanobacteriota</taxon>
        <taxon>Cyanophyceae</taxon>
        <taxon>Coleofasciculales</taxon>
        <taxon>Coleofasciculaceae</taxon>
        <taxon>Symploca</taxon>
    </lineage>
</organism>
<dbReference type="InterPro" id="IPR011990">
    <property type="entry name" value="TPR-like_helical_dom_sf"/>
</dbReference>
<keyword evidence="2 3" id="KW-0802">TPR repeat</keyword>
<feature type="repeat" description="TPR" evidence="3">
    <location>
        <begin position="149"/>
        <end position="182"/>
    </location>
</feature>
<dbReference type="Gene3D" id="1.25.40.10">
    <property type="entry name" value="Tetratricopeptide repeat domain"/>
    <property type="match status" value="2"/>
</dbReference>
<dbReference type="Pfam" id="PF13174">
    <property type="entry name" value="TPR_6"/>
    <property type="match status" value="1"/>
</dbReference>
<comment type="caution">
    <text evidence="4">The sequence shown here is derived from an EMBL/GenBank/DDBJ whole genome shotgun (WGS) entry which is preliminary data.</text>
</comment>
<dbReference type="PANTHER" id="PTHR45586">
    <property type="entry name" value="TPR REPEAT-CONTAINING PROTEIN PA4667"/>
    <property type="match status" value="1"/>
</dbReference>